<sequence>MMADTEMQEQDVPSGTKGVVEEPSELEKDLNSIERPKSPVPEDTTHTLDSDVHLSDAPIANQIEANEEVGGQNSVDGRNGDVDQSEKKITSDGGQEETTLGESNPLKGDPSSPHVPEESVKKWKTWLLSDAEAREVDEAGAPQDQEAFIKEVEAFNKENFLEFKAPKFYGQPLNCLKLWRAVIKLGGYDVVTTSKLWRQVGESFHPPKTCTTVSWTFRIFYEKVNFIFGLSTEYALILMRLYLFSLALLEYEKHLRQNGELNLPGSASLPSSGIEKEASSHQASGSGRTRRDAAARAMQGWHSQRLLGSGEVTEPIVKEKGLNSTPKQKNLKNIGVQKQKTTTGMDLVFSHESEKQSTAEVIDVGPPADWVKINVRETKDCFEIFALVPGLLREEVRVQSDPAGRLVIAGQPEQLDNPWGITPFKKVVNFPARIDPLHTSAVVSLHGRLFVRVPFEHREMNIDVPYKVSKEAVPYTFKYATNNHSVWYISFRK</sequence>
<dbReference type="TAIR" id="AT1G76510">
    <property type="gene designation" value="ARID4"/>
</dbReference>
<dbReference type="SMART" id="SM01014">
    <property type="entry name" value="ARID"/>
    <property type="match status" value="1"/>
</dbReference>
<dbReference type="SMART" id="SM00501">
    <property type="entry name" value="BRIGHT"/>
    <property type="match status" value="1"/>
</dbReference>
<organism evidence="10 11">
    <name type="scientific">Arabidopsis thaliana</name>
    <name type="common">Mouse-ear cress</name>
    <dbReference type="NCBI Taxonomy" id="3702"/>
    <lineage>
        <taxon>Eukaryota</taxon>
        <taxon>Viridiplantae</taxon>
        <taxon>Streptophyta</taxon>
        <taxon>Embryophyta</taxon>
        <taxon>Tracheophyta</taxon>
        <taxon>Spermatophyta</taxon>
        <taxon>Magnoliopsida</taxon>
        <taxon>eudicotyledons</taxon>
        <taxon>Gunneridae</taxon>
        <taxon>Pentapetalae</taxon>
        <taxon>rosids</taxon>
        <taxon>malvids</taxon>
        <taxon>Brassicales</taxon>
        <taxon>Brassicaceae</taxon>
        <taxon>Camelineae</taxon>
        <taxon>Arabidopsis</taxon>
    </lineage>
</organism>
<dbReference type="FunFam" id="2.60.40.790:FF:000014">
    <property type="entry name" value="AT-rich interactive domain-containing protein 3"/>
    <property type="match status" value="1"/>
</dbReference>
<keyword evidence="11" id="KW-1185">Reference proteome</keyword>
<dbReference type="InterPro" id="IPR008978">
    <property type="entry name" value="HSP20-like_chaperone"/>
</dbReference>
<dbReference type="ProteomicsDB" id="197753"/>
<reference evidence="15" key="2">
    <citation type="journal article" date="2009" name="Plant Physiol.">
        <title>Large-scale Arabidopsis phosphoproteome profiling reveals novel chloroplast kinase substrates and phosphorylation networks.</title>
        <authorList>
            <person name="Reiland S."/>
            <person name="Messerli G."/>
            <person name="Baerenfaller K."/>
            <person name="Gerrits B."/>
            <person name="Endler A."/>
            <person name="Grossmann J."/>
            <person name="Gruissem W."/>
            <person name="Baginsky S."/>
        </authorList>
    </citation>
    <scope>IDENTIFICATION BY MASS SPECTROMETRY [LARGE SCALE ANALYSIS]</scope>
</reference>
<dbReference type="PROSITE" id="PS51011">
    <property type="entry name" value="ARID"/>
    <property type="match status" value="1"/>
</dbReference>
<feature type="compositionally biased region" description="Polar residues" evidence="6">
    <location>
        <begin position="92"/>
        <end position="102"/>
    </location>
</feature>
<evidence type="ECO:0000256" key="2">
    <source>
        <dbReference type="ARBA" id="ARBA00023125"/>
    </source>
</evidence>
<feature type="compositionally biased region" description="Basic and acidic residues" evidence="6">
    <location>
        <begin position="78"/>
        <end position="90"/>
    </location>
</feature>
<evidence type="ECO:0000256" key="3">
    <source>
        <dbReference type="ARBA" id="ARBA00023163"/>
    </source>
</evidence>
<keyword evidence="4" id="KW-0539">Nucleus</keyword>
<evidence type="ECO:0000256" key="4">
    <source>
        <dbReference type="ARBA" id="ARBA00023242"/>
    </source>
</evidence>
<feature type="compositionally biased region" description="Basic and acidic residues" evidence="6">
    <location>
        <begin position="43"/>
        <end position="54"/>
    </location>
</feature>
<dbReference type="SMR" id="F4I2F0"/>
<evidence type="ECO:0000313" key="11">
    <source>
        <dbReference type="Proteomes" id="UP000006548"/>
    </source>
</evidence>
<dbReference type="OrthoDB" id="338531at2759"/>
<dbReference type="FunFam" id="1.10.150.60:FF:000018">
    <property type="entry name" value="AT-rich interactive domain-containing protein 3"/>
    <property type="match status" value="1"/>
</dbReference>
<dbReference type="SUPFAM" id="SSF46774">
    <property type="entry name" value="ARID-like"/>
    <property type="match status" value="1"/>
</dbReference>
<proteinExistence type="evidence at protein level"/>
<dbReference type="PANTHER" id="PTHR15348:SF17">
    <property type="entry name" value="AT-RICH INTERACTIVE DOMAIN-CONTAINING PROTEIN 5"/>
    <property type="match status" value="1"/>
</dbReference>
<dbReference type="Araport" id="AT1G76510"/>
<feature type="region of interest" description="Disordered" evidence="6">
    <location>
        <begin position="266"/>
        <end position="295"/>
    </location>
</feature>
<evidence type="ECO:0000256" key="5">
    <source>
        <dbReference type="PROSITE-ProRule" id="PRU00285"/>
    </source>
</evidence>
<dbReference type="InterPro" id="IPR036431">
    <property type="entry name" value="ARID_dom_sf"/>
</dbReference>
<reference evidence="10 11" key="1">
    <citation type="journal article" date="2000" name="Nature">
        <title>Sequence and analysis of chromosome 1 of the plant Arabidopsis thaliana.</title>
        <authorList>
            <person name="Theologis A."/>
            <person name="Ecker J.R."/>
            <person name="Palm C.J."/>
            <person name="Federspiel N.A."/>
            <person name="Kaul S."/>
            <person name="White O."/>
            <person name="Alonso J."/>
            <person name="Altafi H."/>
            <person name="Araujo R."/>
            <person name="Bowman C.L."/>
            <person name="Brooks S.Y."/>
            <person name="Buehler E."/>
            <person name="Chan A."/>
            <person name="Chao Q."/>
            <person name="Chen H."/>
            <person name="Cheuk R.F."/>
            <person name="Chin C.W."/>
            <person name="Chung M.K."/>
            <person name="Conn L."/>
            <person name="Conway A.B."/>
            <person name="Conway A.R."/>
            <person name="Creasy T.H."/>
            <person name="Dewar K."/>
            <person name="Dunn P."/>
            <person name="Etgu P."/>
            <person name="Feldblyum T.V."/>
            <person name="Feng J."/>
            <person name="Fong B."/>
            <person name="Fujii C.Y."/>
            <person name="Gill J.E."/>
            <person name="Goldsmith A.D."/>
            <person name="Haas B."/>
            <person name="Hansen N.F."/>
            <person name="Hughes B."/>
            <person name="Huizar L."/>
            <person name="Hunter J.L."/>
            <person name="Jenkins J."/>
            <person name="Johnson-Hopson C."/>
            <person name="Khan S."/>
            <person name="Khaykin E."/>
            <person name="Kim C.J."/>
            <person name="Koo H.L."/>
            <person name="Kremenetskaia I."/>
            <person name="Kurtz D.B."/>
            <person name="Kwan A."/>
            <person name="Lam B."/>
            <person name="Langin-Hooper S."/>
            <person name="Lee A."/>
            <person name="Lee J.M."/>
            <person name="Lenz C.A."/>
            <person name="Li J.H."/>
            <person name="Li Y."/>
            <person name="Lin X."/>
            <person name="Liu S.X."/>
            <person name="Liu Z.A."/>
            <person name="Luros J.S."/>
            <person name="Maiti R."/>
            <person name="Marziali A."/>
            <person name="Militscher J."/>
            <person name="Miranda M."/>
            <person name="Nguyen M."/>
            <person name="Nierman W.C."/>
            <person name="Osborne B.I."/>
            <person name="Pai G."/>
            <person name="Peterson J."/>
            <person name="Pham P.K."/>
            <person name="Rizzo M."/>
            <person name="Rooney T."/>
            <person name="Rowley D."/>
            <person name="Sakano H."/>
            <person name="Salzberg S.L."/>
            <person name="Schwartz J.R."/>
            <person name="Shinn P."/>
            <person name="Southwick A.M."/>
            <person name="Sun H."/>
            <person name="Tallon L.J."/>
            <person name="Tambunga G."/>
            <person name="Toriumi M.J."/>
            <person name="Town C.D."/>
            <person name="Utterback T."/>
            <person name="Van Aken S."/>
            <person name="Vaysberg M."/>
            <person name="Vysotskaia V.S."/>
            <person name="Walker M."/>
            <person name="Wu D."/>
            <person name="Yu G."/>
            <person name="Fraser C.M."/>
            <person name="Venter J.C."/>
            <person name="Davis R.W."/>
        </authorList>
    </citation>
    <scope>NUCLEOTIDE SEQUENCE [LARGE SCALE GENOMIC DNA]</scope>
    <source>
        <strain evidence="11">cv. Columbia</strain>
    </source>
</reference>
<dbReference type="GO" id="GO:0006357">
    <property type="term" value="P:regulation of transcription by RNA polymerase II"/>
    <property type="evidence" value="ECO:0007669"/>
    <property type="project" value="InterPro"/>
</dbReference>
<dbReference type="CDD" id="cd16100">
    <property type="entry name" value="ARID"/>
    <property type="match status" value="1"/>
</dbReference>
<dbReference type="RefSeq" id="NP_001185411.1">
    <property type="nucleotide sequence ID" value="NM_001198482.2"/>
</dbReference>
<dbReference type="ExpressionAtlas" id="F4I2F0">
    <property type="expression patterns" value="baseline and differential"/>
</dbReference>
<feature type="region of interest" description="Disordered" evidence="6">
    <location>
        <begin position="1"/>
        <end position="120"/>
    </location>
</feature>
<protein>
    <submittedName>
        <fullName evidence="10">ARID/BRIGHT DNA-binding domain-containing protein</fullName>
    </submittedName>
</protein>
<reference evidence="11" key="3">
    <citation type="journal article" date="2017" name="Plant J.">
        <title>Araport11: a complete reannotation of the Arabidopsis thaliana reference genome.</title>
        <authorList>
            <person name="Cheng C.Y."/>
            <person name="Krishnakumar V."/>
            <person name="Chan A.P."/>
            <person name="Thibaud-Nissen F."/>
            <person name="Schobel S."/>
            <person name="Town C.D."/>
        </authorList>
    </citation>
    <scope>GENOME REANNOTATION</scope>
    <source>
        <strain evidence="11">cv. Columbia</strain>
    </source>
</reference>
<evidence type="ECO:0000259" key="8">
    <source>
        <dbReference type="PROSITE" id="PS51011"/>
    </source>
</evidence>
<dbReference type="Pfam" id="PF01388">
    <property type="entry name" value="ARID"/>
    <property type="match status" value="1"/>
</dbReference>
<evidence type="ECO:0000313" key="9">
    <source>
        <dbReference type="Araport" id="AT1G76510"/>
    </source>
</evidence>
<dbReference type="AlphaFoldDB" id="F4I2F0"/>
<dbReference type="InterPro" id="IPR045147">
    <property type="entry name" value="ARI3A/B/C"/>
</dbReference>
<keyword evidence="3" id="KW-0804">Transcription</keyword>
<name>F4I2F0_ARATH</name>
<dbReference type="Gene3D" id="1.10.150.60">
    <property type="entry name" value="ARID DNA-binding domain"/>
    <property type="match status" value="1"/>
</dbReference>
<dbReference type="Gene3D" id="2.60.40.790">
    <property type="match status" value="1"/>
</dbReference>
<dbReference type="OMA" id="INKQRTP"/>
<evidence type="ECO:0000256" key="6">
    <source>
        <dbReference type="SAM" id="MobiDB-lite"/>
    </source>
</evidence>
<feature type="domain" description="SHSP" evidence="7">
    <location>
        <begin position="359"/>
        <end position="471"/>
    </location>
</feature>
<keyword evidence="2 10" id="KW-0238">DNA-binding</keyword>
<dbReference type="PANTHER" id="PTHR15348">
    <property type="entry name" value="AT-RICH INTERACTIVE DOMAIN-CONTAINING PROTEIN ARID DOMAIN- CONTAINING PROTEIN DEAD RINGER PROTEIN B-CELL REGULATOR OF IGH TRANSCRIPTION BRIGHT"/>
    <property type="match status" value="1"/>
</dbReference>
<keyword evidence="13 14" id="KW-1267">Proteomics identification</keyword>
<feature type="domain" description="ARID" evidence="8">
    <location>
        <begin position="142"/>
        <end position="233"/>
    </location>
</feature>
<dbReference type="InterPro" id="IPR001606">
    <property type="entry name" value="ARID_dom"/>
</dbReference>
<feature type="compositionally biased region" description="Basic and acidic residues" evidence="6">
    <location>
        <begin position="25"/>
        <end position="37"/>
    </location>
</feature>
<evidence type="ECO:0007829" key="14">
    <source>
        <dbReference type="ProteomicsDB" id="F4I2F0"/>
    </source>
</evidence>
<dbReference type="PROSITE" id="PS01031">
    <property type="entry name" value="SHSP"/>
    <property type="match status" value="1"/>
</dbReference>
<comment type="similarity">
    <text evidence="5">Belongs to the small heat shock protein (HSP20) family.</text>
</comment>
<evidence type="ECO:0007829" key="13">
    <source>
        <dbReference type="PeptideAtlas" id="F4I2F0"/>
    </source>
</evidence>
<dbReference type="InterPro" id="IPR002068">
    <property type="entry name" value="A-crystallin/Hsp20_dom"/>
</dbReference>
<dbReference type="GeneID" id="843984"/>
<gene>
    <name evidence="12" type="primary">ARID4</name>
    <name evidence="9 10" type="ordered locus">At1g76510</name>
    <name evidence="10" type="ORF">F14G6.11</name>
    <name evidence="10" type="ORF">F14G6_11</name>
</gene>
<evidence type="ECO:0007829" key="15">
    <source>
        <dbReference type="PubMed" id="19376835"/>
    </source>
</evidence>
<dbReference type="CDD" id="cd00298">
    <property type="entry name" value="ACD_sHsps_p23-like"/>
    <property type="match status" value="1"/>
</dbReference>
<evidence type="ECO:0000313" key="10">
    <source>
        <dbReference type="EMBL" id="AEE35853.1"/>
    </source>
</evidence>
<dbReference type="SUPFAM" id="SSF49764">
    <property type="entry name" value="HSP20-like chaperones"/>
    <property type="match status" value="1"/>
</dbReference>
<dbReference type="Proteomes" id="UP000006548">
    <property type="component" value="Chromosome 1"/>
</dbReference>
<accession>F4I2F0</accession>
<dbReference type="GO" id="GO:0003677">
    <property type="term" value="F:DNA binding"/>
    <property type="evidence" value="ECO:0007669"/>
    <property type="project" value="UniProtKB-KW"/>
</dbReference>
<dbReference type="EMBL" id="CP002684">
    <property type="protein sequence ID" value="AEE35853.1"/>
    <property type="molecule type" value="Genomic_DNA"/>
</dbReference>
<evidence type="ECO:0000313" key="12">
    <source>
        <dbReference type="TAIR" id="AT1G76510"/>
    </source>
</evidence>
<keyword evidence="1" id="KW-0805">Transcription regulation</keyword>
<evidence type="ECO:0000259" key="7">
    <source>
        <dbReference type="PROSITE" id="PS01031"/>
    </source>
</evidence>
<evidence type="ECO:0000256" key="1">
    <source>
        <dbReference type="ARBA" id="ARBA00023015"/>
    </source>
</evidence>